<proteinExistence type="predicted"/>
<dbReference type="InterPro" id="IPR000639">
    <property type="entry name" value="Epox_hydrolase-like"/>
</dbReference>
<dbReference type="EMBL" id="JBHTKR010000005">
    <property type="protein sequence ID" value="MFD1195562.1"/>
    <property type="molecule type" value="Genomic_DNA"/>
</dbReference>
<feature type="domain" description="AB hydrolase-1" evidence="1">
    <location>
        <begin position="36"/>
        <end position="277"/>
    </location>
</feature>
<dbReference type="Proteomes" id="UP001597151">
    <property type="component" value="Unassembled WGS sequence"/>
</dbReference>
<dbReference type="InterPro" id="IPR050228">
    <property type="entry name" value="Carboxylesterase_BioH"/>
</dbReference>
<evidence type="ECO:0000313" key="2">
    <source>
        <dbReference type="EMBL" id="MFD1195562.1"/>
    </source>
</evidence>
<gene>
    <name evidence="2" type="ORF">ACFQ3C_12890</name>
</gene>
<dbReference type="InterPro" id="IPR029058">
    <property type="entry name" value="AB_hydrolase_fold"/>
</dbReference>
<dbReference type="InterPro" id="IPR000073">
    <property type="entry name" value="AB_hydrolase_1"/>
</dbReference>
<dbReference type="PRINTS" id="PR00412">
    <property type="entry name" value="EPOXHYDRLASE"/>
</dbReference>
<sequence>MTWTRIWPASSDMTQDVRGGVPTHWITLGHGPRRALLIHCSLGHAGGWSRMAKALDDLMTAIAYDLPGHGRSADWDATTNIQDVSTAMAVDLLDDQAKGKPVDVVGHSFGGTVALRLAVERPDLVRSLVLVEPVFFSVAMADRPDLKVGQEPNMALYRAALAAGDRDAAAEAFASLWGDGRGWEQLPESQRQAMAARIHLIEAGHPAIYGDCAGMLSGGKLERIACPVLLIRGSDSPVAISVINDGLARRIPDAVQIEVPDAGHMVPMTHPAVVAEVIRSFWTQVPVQEPA</sequence>
<accession>A0ABW3TFT5</accession>
<dbReference type="PANTHER" id="PTHR43194:SF2">
    <property type="entry name" value="PEROXISOMAL MEMBRANE PROTEIN LPX1"/>
    <property type="match status" value="1"/>
</dbReference>
<dbReference type="GO" id="GO:0016787">
    <property type="term" value="F:hydrolase activity"/>
    <property type="evidence" value="ECO:0007669"/>
    <property type="project" value="UniProtKB-KW"/>
</dbReference>
<evidence type="ECO:0000259" key="1">
    <source>
        <dbReference type="Pfam" id="PF12697"/>
    </source>
</evidence>
<organism evidence="2 3">
    <name type="scientific">Seohaeicola saemankumensis</name>
    <dbReference type="NCBI Taxonomy" id="481181"/>
    <lineage>
        <taxon>Bacteria</taxon>
        <taxon>Pseudomonadati</taxon>
        <taxon>Pseudomonadota</taxon>
        <taxon>Alphaproteobacteria</taxon>
        <taxon>Rhodobacterales</taxon>
        <taxon>Roseobacteraceae</taxon>
        <taxon>Seohaeicola</taxon>
    </lineage>
</organism>
<protein>
    <submittedName>
        <fullName evidence="2">Alpha/beta fold hydrolase</fullName>
    </submittedName>
</protein>
<name>A0ABW3TFT5_9RHOB</name>
<comment type="caution">
    <text evidence="2">The sequence shown here is derived from an EMBL/GenBank/DDBJ whole genome shotgun (WGS) entry which is preliminary data.</text>
</comment>
<keyword evidence="2" id="KW-0378">Hydrolase</keyword>
<dbReference type="PRINTS" id="PR00111">
    <property type="entry name" value="ABHYDROLASE"/>
</dbReference>
<reference evidence="3" key="1">
    <citation type="journal article" date="2019" name="Int. J. Syst. Evol. Microbiol.">
        <title>The Global Catalogue of Microorganisms (GCM) 10K type strain sequencing project: providing services to taxonomists for standard genome sequencing and annotation.</title>
        <authorList>
            <consortium name="The Broad Institute Genomics Platform"/>
            <consortium name="The Broad Institute Genome Sequencing Center for Infectious Disease"/>
            <person name="Wu L."/>
            <person name="Ma J."/>
        </authorList>
    </citation>
    <scope>NUCLEOTIDE SEQUENCE [LARGE SCALE GENOMIC DNA]</scope>
    <source>
        <strain evidence="3">CCUG 55328</strain>
    </source>
</reference>
<dbReference type="PANTHER" id="PTHR43194">
    <property type="entry name" value="HYDROLASE ALPHA/BETA FOLD FAMILY"/>
    <property type="match status" value="1"/>
</dbReference>
<dbReference type="RefSeq" id="WP_380792441.1">
    <property type="nucleotide sequence ID" value="NZ_JBHTKR010000005.1"/>
</dbReference>
<keyword evidence="3" id="KW-1185">Reference proteome</keyword>
<evidence type="ECO:0000313" key="3">
    <source>
        <dbReference type="Proteomes" id="UP001597151"/>
    </source>
</evidence>
<dbReference type="Pfam" id="PF12697">
    <property type="entry name" value="Abhydrolase_6"/>
    <property type="match status" value="1"/>
</dbReference>
<dbReference type="Gene3D" id="3.40.50.1820">
    <property type="entry name" value="alpha/beta hydrolase"/>
    <property type="match status" value="1"/>
</dbReference>
<dbReference type="SUPFAM" id="SSF53474">
    <property type="entry name" value="alpha/beta-Hydrolases"/>
    <property type="match status" value="1"/>
</dbReference>